<dbReference type="Proteomes" id="UP000054248">
    <property type="component" value="Unassembled WGS sequence"/>
</dbReference>
<keyword evidence="2" id="KW-0472">Membrane</keyword>
<keyword evidence="4" id="KW-1185">Reference proteome</keyword>
<organism evidence="3 4">
    <name type="scientific">Tulasnella calospora MUT 4182</name>
    <dbReference type="NCBI Taxonomy" id="1051891"/>
    <lineage>
        <taxon>Eukaryota</taxon>
        <taxon>Fungi</taxon>
        <taxon>Dikarya</taxon>
        <taxon>Basidiomycota</taxon>
        <taxon>Agaricomycotina</taxon>
        <taxon>Agaricomycetes</taxon>
        <taxon>Cantharellales</taxon>
        <taxon>Tulasnellaceae</taxon>
        <taxon>Tulasnella</taxon>
    </lineage>
</organism>
<feature type="transmembrane region" description="Helical" evidence="2">
    <location>
        <begin position="150"/>
        <end position="173"/>
    </location>
</feature>
<protein>
    <submittedName>
        <fullName evidence="3">Uncharacterized protein</fullName>
    </submittedName>
</protein>
<accession>A0A0C3QJJ2</accession>
<feature type="region of interest" description="Disordered" evidence="1">
    <location>
        <begin position="29"/>
        <end position="94"/>
    </location>
</feature>
<reference evidence="4" key="2">
    <citation type="submission" date="2015-01" db="EMBL/GenBank/DDBJ databases">
        <title>Evolutionary Origins and Diversification of the Mycorrhizal Mutualists.</title>
        <authorList>
            <consortium name="DOE Joint Genome Institute"/>
            <consortium name="Mycorrhizal Genomics Consortium"/>
            <person name="Kohler A."/>
            <person name="Kuo A."/>
            <person name="Nagy L.G."/>
            <person name="Floudas D."/>
            <person name="Copeland A."/>
            <person name="Barry K.W."/>
            <person name="Cichocki N."/>
            <person name="Veneault-Fourrey C."/>
            <person name="LaButti K."/>
            <person name="Lindquist E.A."/>
            <person name="Lipzen A."/>
            <person name="Lundell T."/>
            <person name="Morin E."/>
            <person name="Murat C."/>
            <person name="Riley R."/>
            <person name="Ohm R."/>
            <person name="Sun H."/>
            <person name="Tunlid A."/>
            <person name="Henrissat B."/>
            <person name="Grigoriev I.V."/>
            <person name="Hibbett D.S."/>
            <person name="Martin F."/>
        </authorList>
    </citation>
    <scope>NUCLEOTIDE SEQUENCE [LARGE SCALE GENOMIC DNA]</scope>
    <source>
        <strain evidence="4">MUT 4182</strain>
    </source>
</reference>
<reference evidence="3 4" key="1">
    <citation type="submission" date="2014-04" db="EMBL/GenBank/DDBJ databases">
        <authorList>
            <consortium name="DOE Joint Genome Institute"/>
            <person name="Kuo A."/>
            <person name="Girlanda M."/>
            <person name="Perotto S."/>
            <person name="Kohler A."/>
            <person name="Nagy L.G."/>
            <person name="Floudas D."/>
            <person name="Copeland A."/>
            <person name="Barry K.W."/>
            <person name="Cichocki N."/>
            <person name="Veneault-Fourrey C."/>
            <person name="LaButti K."/>
            <person name="Lindquist E.A."/>
            <person name="Lipzen A."/>
            <person name="Lundell T."/>
            <person name="Morin E."/>
            <person name="Murat C."/>
            <person name="Sun H."/>
            <person name="Tunlid A."/>
            <person name="Henrissat B."/>
            <person name="Grigoriev I.V."/>
            <person name="Hibbett D.S."/>
            <person name="Martin F."/>
            <person name="Nordberg H.P."/>
            <person name="Cantor M.N."/>
            <person name="Hua S.X."/>
        </authorList>
    </citation>
    <scope>NUCLEOTIDE SEQUENCE [LARGE SCALE GENOMIC DNA]</scope>
    <source>
        <strain evidence="3 4">MUT 4182</strain>
    </source>
</reference>
<keyword evidence="2" id="KW-1133">Transmembrane helix</keyword>
<sequence>MTYPLSAHDPHLLLDSQLRTAHPREDLLYETPQSSTRTDEPIEGSRSQTPVEDTQAPRRDHVPTALPAGTANSVRIAKPEAPPATQGRRSTGESLETIGEDISFPRAKPLVLPAGCLVGGIILALGHHLFNLWADGRTVGKSPDIPQQWVLRAGTAFGFTFQTILAASLGFVIRRRLWYYARRKYMTLQASFLNVSAIGAESYIWGDVVVGIQETAANITASMLLLNLGAGVVDSIRRRLAHRYCLPFVRVLILLRFNPENLTTSLSDTISITHSPAFATFGQKSRGKADQEDTPRFRLGKQADGRLELTTPKDFT</sequence>
<name>A0A0C3QJJ2_9AGAM</name>
<keyword evidence="2" id="KW-0812">Transmembrane</keyword>
<evidence type="ECO:0000313" key="3">
    <source>
        <dbReference type="EMBL" id="KIO27286.1"/>
    </source>
</evidence>
<proteinExistence type="predicted"/>
<evidence type="ECO:0000313" key="4">
    <source>
        <dbReference type="Proteomes" id="UP000054248"/>
    </source>
</evidence>
<dbReference type="EMBL" id="KN823011">
    <property type="protein sequence ID" value="KIO27286.1"/>
    <property type="molecule type" value="Genomic_DNA"/>
</dbReference>
<gene>
    <name evidence="3" type="ORF">M407DRAFT_23464</name>
</gene>
<dbReference type="AlphaFoldDB" id="A0A0C3QJJ2"/>
<evidence type="ECO:0000256" key="2">
    <source>
        <dbReference type="SAM" id="Phobius"/>
    </source>
</evidence>
<dbReference type="HOGENOM" id="CLU_880537_0_0_1"/>
<feature type="region of interest" description="Disordered" evidence="1">
    <location>
        <begin position="283"/>
        <end position="316"/>
    </location>
</feature>
<evidence type="ECO:0000256" key="1">
    <source>
        <dbReference type="SAM" id="MobiDB-lite"/>
    </source>
</evidence>
<feature type="compositionally biased region" description="Basic and acidic residues" evidence="1">
    <location>
        <begin position="287"/>
        <end position="307"/>
    </location>
</feature>
<dbReference type="OrthoDB" id="5322539at2759"/>
<feature type="transmembrane region" description="Helical" evidence="2">
    <location>
        <begin position="110"/>
        <end position="130"/>
    </location>
</feature>